<dbReference type="AlphaFoldDB" id="A0A2T1LTU1"/>
<comment type="caution">
    <text evidence="1">The sequence shown here is derived from an EMBL/GenBank/DDBJ whole genome shotgun (WGS) entry which is preliminary data.</text>
</comment>
<dbReference type="RefSeq" id="WP_106458383.1">
    <property type="nucleotide sequence ID" value="NZ_PXOH01000025.1"/>
</dbReference>
<reference evidence="1 2" key="1">
    <citation type="submission" date="2018-03" db="EMBL/GenBank/DDBJ databases">
        <title>The ancient ancestry and fast evolution of plastids.</title>
        <authorList>
            <person name="Moore K.R."/>
            <person name="Magnabosco C."/>
            <person name="Momper L."/>
            <person name="Gold D.A."/>
            <person name="Bosak T."/>
            <person name="Fournier G.P."/>
        </authorList>
    </citation>
    <scope>NUCLEOTIDE SEQUENCE [LARGE SCALE GENOMIC DNA]</scope>
    <source>
        <strain evidence="1 2">CCALA 016</strain>
    </source>
</reference>
<gene>
    <name evidence="1" type="ORF">C7H19_18400</name>
</gene>
<accession>A0A2T1LTU1</accession>
<reference evidence="1 2" key="2">
    <citation type="submission" date="2018-03" db="EMBL/GenBank/DDBJ databases">
        <authorList>
            <person name="Keele B.F."/>
        </authorList>
    </citation>
    <scope>NUCLEOTIDE SEQUENCE [LARGE SCALE GENOMIC DNA]</scope>
    <source>
        <strain evidence="1 2">CCALA 016</strain>
    </source>
</reference>
<name>A0A2T1LTU1_9CHRO</name>
<sequence>MKDFLTGLDNHIYQQYDLSNNWKKAINLGNALTGKQFSVNGFLGGTNQREVYDSVDRLKFNLKKSLHLEINTDPKVITELVKFENGQAFVVDSIEYGSQLSLNLSPGHYGLSFFVEGDLISYHVNAQFSSIL</sequence>
<dbReference type="OrthoDB" id="9928074at2"/>
<keyword evidence="2" id="KW-1185">Reference proteome</keyword>
<organism evidence="1 2">
    <name type="scientific">Aphanothece hegewaldii CCALA 016</name>
    <dbReference type="NCBI Taxonomy" id="2107694"/>
    <lineage>
        <taxon>Bacteria</taxon>
        <taxon>Bacillati</taxon>
        <taxon>Cyanobacteriota</taxon>
        <taxon>Cyanophyceae</taxon>
        <taxon>Oscillatoriophycideae</taxon>
        <taxon>Chroococcales</taxon>
        <taxon>Aphanothecaceae</taxon>
        <taxon>Aphanothece</taxon>
    </lineage>
</organism>
<dbReference type="Proteomes" id="UP000239001">
    <property type="component" value="Unassembled WGS sequence"/>
</dbReference>
<evidence type="ECO:0000313" key="2">
    <source>
        <dbReference type="Proteomes" id="UP000239001"/>
    </source>
</evidence>
<dbReference type="EMBL" id="PXOH01000025">
    <property type="protein sequence ID" value="PSF34538.1"/>
    <property type="molecule type" value="Genomic_DNA"/>
</dbReference>
<proteinExistence type="predicted"/>
<protein>
    <submittedName>
        <fullName evidence="1">Uncharacterized protein</fullName>
    </submittedName>
</protein>
<evidence type="ECO:0000313" key="1">
    <source>
        <dbReference type="EMBL" id="PSF34538.1"/>
    </source>
</evidence>